<dbReference type="InterPro" id="IPR021255">
    <property type="entry name" value="DUF2807"/>
</dbReference>
<dbReference type="EMBL" id="BDGG01000001">
    <property type="protein sequence ID" value="GAU88304.1"/>
    <property type="molecule type" value="Genomic_DNA"/>
</dbReference>
<evidence type="ECO:0000256" key="1">
    <source>
        <dbReference type="SAM" id="SignalP"/>
    </source>
</evidence>
<dbReference type="Gene3D" id="2.160.20.120">
    <property type="match status" value="1"/>
</dbReference>
<name>A0A1D1UEV9_RAMVA</name>
<dbReference type="Pfam" id="PF10988">
    <property type="entry name" value="DUF2807"/>
    <property type="match status" value="1"/>
</dbReference>
<proteinExistence type="predicted"/>
<feature type="chain" id="PRO_5008897172" description="Putative auto-transporter adhesin head GIN domain-containing protein" evidence="1">
    <location>
        <begin position="22"/>
        <end position="239"/>
    </location>
</feature>
<evidence type="ECO:0000313" key="4">
    <source>
        <dbReference type="Proteomes" id="UP000186922"/>
    </source>
</evidence>
<gene>
    <name evidence="3" type="primary">RvY_01030-1</name>
    <name evidence="3" type="synonym">RvY_01030.1</name>
    <name evidence="3" type="ORF">RvY_01030</name>
</gene>
<reference evidence="3 4" key="1">
    <citation type="journal article" date="2016" name="Nat. Commun.">
        <title>Extremotolerant tardigrade genome and improved radiotolerance of human cultured cells by tardigrade-unique protein.</title>
        <authorList>
            <person name="Hashimoto T."/>
            <person name="Horikawa D.D."/>
            <person name="Saito Y."/>
            <person name="Kuwahara H."/>
            <person name="Kozuka-Hata H."/>
            <person name="Shin-I T."/>
            <person name="Minakuchi Y."/>
            <person name="Ohishi K."/>
            <person name="Motoyama A."/>
            <person name="Aizu T."/>
            <person name="Enomoto A."/>
            <person name="Kondo K."/>
            <person name="Tanaka S."/>
            <person name="Hara Y."/>
            <person name="Koshikawa S."/>
            <person name="Sagara H."/>
            <person name="Miura T."/>
            <person name="Yokobori S."/>
            <person name="Miyagawa K."/>
            <person name="Suzuki Y."/>
            <person name="Kubo T."/>
            <person name="Oyama M."/>
            <person name="Kohara Y."/>
            <person name="Fujiyama A."/>
            <person name="Arakawa K."/>
            <person name="Katayama T."/>
            <person name="Toyoda A."/>
            <person name="Kunieda T."/>
        </authorList>
    </citation>
    <scope>NUCLEOTIDE SEQUENCE [LARGE SCALE GENOMIC DNA]</scope>
    <source>
        <strain evidence="3 4">YOKOZUNA-1</strain>
    </source>
</reference>
<feature type="signal peptide" evidence="1">
    <location>
        <begin position="1"/>
        <end position="21"/>
    </location>
</feature>
<comment type="caution">
    <text evidence="3">The sequence shown here is derived from an EMBL/GenBank/DDBJ whole genome shotgun (WGS) entry which is preliminary data.</text>
</comment>
<dbReference type="AlphaFoldDB" id="A0A1D1UEV9"/>
<accession>A0A1D1UEV9</accession>
<dbReference type="Proteomes" id="UP000186922">
    <property type="component" value="Unassembled WGS sequence"/>
</dbReference>
<evidence type="ECO:0000313" key="3">
    <source>
        <dbReference type="EMBL" id="GAU88304.1"/>
    </source>
</evidence>
<feature type="domain" description="Putative auto-transporter adhesin head GIN" evidence="2">
    <location>
        <begin position="33"/>
        <end position="221"/>
    </location>
</feature>
<dbReference type="PANTHER" id="PTHR39200:SF1">
    <property type="entry name" value="AUTO-TRANSPORTER ADHESIN HEAD GIN DOMAIN-CONTAINING PROTEIN-RELATED"/>
    <property type="match status" value="1"/>
</dbReference>
<sequence length="239" mass="25372">MATSLFLSAILMAFSASPCRGQRVTEDRPVTMFRSISNKGPFNVIITMGTTEAVRVEADPTIIKYVETVVEPWFPLVLQVRFSNLLYNQPIPFFNGPINVYASAKALSNLENQGSGPISLSPFLKAGDLQILISGSGDVQVPMEASGLNIVISGSGNFFTNGTARNANINISGSGNFNGRDLRTQQTNVNIQGSGDVEVYTSTSLTVNIDGSGDVRFGGQPRVSQQINGSGGVFPSGTI</sequence>
<keyword evidence="4" id="KW-1185">Reference proteome</keyword>
<dbReference type="PANTHER" id="PTHR39200">
    <property type="entry name" value="HYPOTHETICAL EXPORTED PROTEIN"/>
    <property type="match status" value="1"/>
</dbReference>
<evidence type="ECO:0000259" key="2">
    <source>
        <dbReference type="Pfam" id="PF10988"/>
    </source>
</evidence>
<protein>
    <recommendedName>
        <fullName evidence="2">Putative auto-transporter adhesin head GIN domain-containing protein</fullName>
    </recommendedName>
</protein>
<organism evidence="3 4">
    <name type="scientific">Ramazzottius varieornatus</name>
    <name type="common">Water bear</name>
    <name type="synonym">Tardigrade</name>
    <dbReference type="NCBI Taxonomy" id="947166"/>
    <lineage>
        <taxon>Eukaryota</taxon>
        <taxon>Metazoa</taxon>
        <taxon>Ecdysozoa</taxon>
        <taxon>Tardigrada</taxon>
        <taxon>Eutardigrada</taxon>
        <taxon>Parachela</taxon>
        <taxon>Hypsibioidea</taxon>
        <taxon>Ramazzottiidae</taxon>
        <taxon>Ramazzottius</taxon>
    </lineage>
</organism>
<dbReference type="OrthoDB" id="10527974at2759"/>
<keyword evidence="1" id="KW-0732">Signal</keyword>